<dbReference type="RefSeq" id="WP_251259816.1">
    <property type="nucleotide sequence ID" value="NZ_JAMQGP010000001.1"/>
</dbReference>
<dbReference type="InterPro" id="IPR037185">
    <property type="entry name" value="EmrE-like"/>
</dbReference>
<keyword evidence="1" id="KW-0472">Membrane</keyword>
<proteinExistence type="predicted"/>
<reference evidence="3 4" key="1">
    <citation type="journal article" date="2013" name="Antonie Van Leeuwenhoek">
        <title>Echinimonas agarilytica gen. nov., sp. nov., a new gammaproteobacterium isolated from the sea urchin Strongylocentrotus intermedius.</title>
        <authorList>
            <person name="Nedashkovskaya O.I."/>
            <person name="Stenkova A.M."/>
            <person name="Zhukova N.V."/>
            <person name="Van Trappen S."/>
            <person name="Lee J.S."/>
            <person name="Kim S.B."/>
        </authorList>
    </citation>
    <scope>NUCLEOTIDE SEQUENCE [LARGE SCALE GENOMIC DNA]</scope>
    <source>
        <strain evidence="3 4">KMM 6351</strain>
    </source>
</reference>
<accession>A0AA41W4F3</accession>
<name>A0AA41W4F3_9GAMM</name>
<gene>
    <name evidence="3" type="ORF">NAF29_02025</name>
</gene>
<evidence type="ECO:0000259" key="2">
    <source>
        <dbReference type="Pfam" id="PF00892"/>
    </source>
</evidence>
<comment type="caution">
    <text evidence="3">The sequence shown here is derived from an EMBL/GenBank/DDBJ whole genome shotgun (WGS) entry which is preliminary data.</text>
</comment>
<dbReference type="EMBL" id="JAMQGP010000001">
    <property type="protein sequence ID" value="MCM2678449.1"/>
    <property type="molecule type" value="Genomic_DNA"/>
</dbReference>
<feature type="transmembrane region" description="Helical" evidence="1">
    <location>
        <begin position="240"/>
        <end position="259"/>
    </location>
</feature>
<keyword evidence="1" id="KW-1133">Transmembrane helix</keyword>
<dbReference type="InterPro" id="IPR000620">
    <property type="entry name" value="EamA_dom"/>
</dbReference>
<dbReference type="Proteomes" id="UP001165393">
    <property type="component" value="Unassembled WGS sequence"/>
</dbReference>
<protein>
    <submittedName>
        <fullName evidence="3">DMT family transporter</fullName>
    </submittedName>
</protein>
<feature type="domain" description="EamA" evidence="2">
    <location>
        <begin position="9"/>
        <end position="139"/>
    </location>
</feature>
<feature type="transmembrane region" description="Helical" evidence="1">
    <location>
        <begin position="152"/>
        <end position="170"/>
    </location>
</feature>
<dbReference type="PANTHER" id="PTHR22911">
    <property type="entry name" value="ACYL-MALONYL CONDENSING ENZYME-RELATED"/>
    <property type="match status" value="1"/>
</dbReference>
<evidence type="ECO:0000256" key="1">
    <source>
        <dbReference type="SAM" id="Phobius"/>
    </source>
</evidence>
<feature type="transmembrane region" description="Helical" evidence="1">
    <location>
        <begin position="92"/>
        <end position="111"/>
    </location>
</feature>
<feature type="domain" description="EamA" evidence="2">
    <location>
        <begin position="151"/>
        <end position="279"/>
    </location>
</feature>
<sequence>MTLDNDRQKGLWSLHGATLLFGATALFSHLIPLSALDITVIRCFIAAITLIILFRIQNNRLRLSSFKDYGVALLLGIIMGVHWFTYFAGMQLAGVAIGMISFYTYPLMTVILEPLLHRQLPHWSDLLLGVVGLVGLWLIAEGGKANPDVISGIMTGVFSALLFTLRNLLYRYKFSRYSGPQAMFYQTLVSAIILLPFLSDDWKGIEAKDWGNLVVLGIFFTALSHALYATSLRYLKAKTVSLIACLQPFYSTSLAIIVLSEIPTIQTVIGGCLIVSAAIYETLYGHKRKS</sequence>
<feature type="transmembrane region" description="Helical" evidence="1">
    <location>
        <begin position="123"/>
        <end position="140"/>
    </location>
</feature>
<dbReference type="PANTHER" id="PTHR22911:SF79">
    <property type="entry name" value="MOBA-LIKE NTP TRANSFERASE DOMAIN-CONTAINING PROTEIN"/>
    <property type="match status" value="1"/>
</dbReference>
<dbReference type="SUPFAM" id="SSF103481">
    <property type="entry name" value="Multidrug resistance efflux transporter EmrE"/>
    <property type="match status" value="2"/>
</dbReference>
<evidence type="ECO:0000313" key="3">
    <source>
        <dbReference type="EMBL" id="MCM2678449.1"/>
    </source>
</evidence>
<organism evidence="3 4">
    <name type="scientific">Echinimonas agarilytica</name>
    <dbReference type="NCBI Taxonomy" id="1215918"/>
    <lineage>
        <taxon>Bacteria</taxon>
        <taxon>Pseudomonadati</taxon>
        <taxon>Pseudomonadota</taxon>
        <taxon>Gammaproteobacteria</taxon>
        <taxon>Alteromonadales</taxon>
        <taxon>Echinimonadaceae</taxon>
        <taxon>Echinimonas</taxon>
    </lineage>
</organism>
<feature type="transmembrane region" description="Helical" evidence="1">
    <location>
        <begin position="265"/>
        <end position="284"/>
    </location>
</feature>
<keyword evidence="1" id="KW-0812">Transmembrane</keyword>
<keyword evidence="4" id="KW-1185">Reference proteome</keyword>
<feature type="transmembrane region" description="Helical" evidence="1">
    <location>
        <begin position="38"/>
        <end position="56"/>
    </location>
</feature>
<dbReference type="AlphaFoldDB" id="A0AA41W4F3"/>
<feature type="transmembrane region" description="Helical" evidence="1">
    <location>
        <begin position="68"/>
        <end position="86"/>
    </location>
</feature>
<feature type="transmembrane region" description="Helical" evidence="1">
    <location>
        <begin position="182"/>
        <end position="198"/>
    </location>
</feature>
<dbReference type="GO" id="GO:0016020">
    <property type="term" value="C:membrane"/>
    <property type="evidence" value="ECO:0007669"/>
    <property type="project" value="InterPro"/>
</dbReference>
<evidence type="ECO:0000313" key="4">
    <source>
        <dbReference type="Proteomes" id="UP001165393"/>
    </source>
</evidence>
<feature type="transmembrane region" description="Helical" evidence="1">
    <location>
        <begin position="210"/>
        <end position="228"/>
    </location>
</feature>
<dbReference type="Pfam" id="PF00892">
    <property type="entry name" value="EamA"/>
    <property type="match status" value="2"/>
</dbReference>
<feature type="transmembrane region" description="Helical" evidence="1">
    <location>
        <begin position="12"/>
        <end position="32"/>
    </location>
</feature>